<dbReference type="Proteomes" id="UP000019141">
    <property type="component" value="Unassembled WGS sequence"/>
</dbReference>
<proteinExistence type="predicted"/>
<evidence type="ECO:0000313" key="2">
    <source>
        <dbReference type="Proteomes" id="UP000019141"/>
    </source>
</evidence>
<evidence type="ECO:0000313" key="1">
    <source>
        <dbReference type="EMBL" id="ETW93079.1"/>
    </source>
</evidence>
<reference evidence="1 2" key="1">
    <citation type="journal article" date="2014" name="Nature">
        <title>An environmental bacterial taxon with a large and distinct metabolic repertoire.</title>
        <authorList>
            <person name="Wilson M.C."/>
            <person name="Mori T."/>
            <person name="Ruckert C."/>
            <person name="Uria A.R."/>
            <person name="Helf M.J."/>
            <person name="Takada K."/>
            <person name="Gernert C."/>
            <person name="Steffens U.A."/>
            <person name="Heycke N."/>
            <person name="Schmitt S."/>
            <person name="Rinke C."/>
            <person name="Helfrich E.J."/>
            <person name="Brachmann A.O."/>
            <person name="Gurgui C."/>
            <person name="Wakimoto T."/>
            <person name="Kracht M."/>
            <person name="Crusemann M."/>
            <person name="Hentschel U."/>
            <person name="Abe I."/>
            <person name="Matsunaga S."/>
            <person name="Kalinowski J."/>
            <person name="Takeyama H."/>
            <person name="Piel J."/>
        </authorList>
    </citation>
    <scope>NUCLEOTIDE SEQUENCE [LARGE SCALE GENOMIC DNA]</scope>
    <source>
        <strain evidence="2">TSY1</strain>
    </source>
</reference>
<gene>
    <name evidence="1" type="ORF">ETSY1_40800</name>
</gene>
<sequence>MLASRELFMTSEIVTTPGPSGAYDITIVVSESGWLDMSRCVMLAASTSVLPDQTRVDLLSVTRVDSMLVNNSEELIRGQGRVGAPAGVFSPFRQYLPIRLGKWWLEGGNSINIRLSVDVSVEGVTFQGAFGAACPFQPDNERLYEVPEAVREGTYTYLASPAVAIAGSSSADLIITCDQNGIVDLRSLQILASRDPVANYDQDIVSVAAIESILPPDGQQLILGGTDAARQQLRAAPAATFGHLGRRFNWLDFGCLTVATNNQIVVRVRNLTNITAPGTTSEGLYSVGVRFYPGNHKQLRQPPGESAMTTAYQPVLSHVQR</sequence>
<keyword evidence="2" id="KW-1185">Reference proteome</keyword>
<dbReference type="HOGENOM" id="CLU_865179_0_0_7"/>
<protein>
    <submittedName>
        <fullName evidence="1">Uncharacterized protein</fullName>
    </submittedName>
</protein>
<dbReference type="EMBL" id="AZHW01001311">
    <property type="protein sequence ID" value="ETW93079.1"/>
    <property type="molecule type" value="Genomic_DNA"/>
</dbReference>
<comment type="caution">
    <text evidence="1">The sequence shown here is derived from an EMBL/GenBank/DDBJ whole genome shotgun (WGS) entry which is preliminary data.</text>
</comment>
<dbReference type="AlphaFoldDB" id="W4L5B2"/>
<accession>W4L5B2</accession>
<organism evidence="1 2">
    <name type="scientific">Entotheonella factor</name>
    <dbReference type="NCBI Taxonomy" id="1429438"/>
    <lineage>
        <taxon>Bacteria</taxon>
        <taxon>Pseudomonadati</taxon>
        <taxon>Nitrospinota/Tectimicrobiota group</taxon>
        <taxon>Candidatus Tectimicrobiota</taxon>
        <taxon>Candidatus Entotheonellia</taxon>
        <taxon>Candidatus Entotheonellales</taxon>
        <taxon>Candidatus Entotheonellaceae</taxon>
        <taxon>Candidatus Entotheonella</taxon>
    </lineage>
</organism>
<name>W4L5B2_ENTF1</name>